<dbReference type="KEGG" id="bgt:106051555"/>
<dbReference type="EnsemblMetazoa" id="BGLB032509-RA">
    <property type="protein sequence ID" value="BGLB032509-PA"/>
    <property type="gene ID" value="BGLB032509"/>
</dbReference>
<feature type="domain" description="Methyltransferase type 11" evidence="1">
    <location>
        <begin position="203"/>
        <end position="288"/>
    </location>
</feature>
<dbReference type="VEuPathDB" id="VectorBase:BGLAX_049126"/>
<protein>
    <recommendedName>
        <fullName evidence="1">Methyltransferase type 11 domain-containing protein</fullName>
    </recommendedName>
</protein>
<dbReference type="RefSeq" id="XP_013062201.2">
    <property type="nucleotide sequence ID" value="XM_013206747.2"/>
</dbReference>
<dbReference type="GO" id="GO:0070476">
    <property type="term" value="P:rRNA (guanine-N7)-methylation"/>
    <property type="evidence" value="ECO:0007669"/>
    <property type="project" value="InterPro"/>
</dbReference>
<sequence length="331" mass="37734">MKKIVFNILNTKSKSLIFSRPKKYYASLHNVSKCIFLFPNTPLSYIRFPKDLKIFKKLSDFKIKSITGGFQRRPELLINSSKTHLNKCVTSNSTCTGHISKRKLIQNQLIQHELISMALKLSNDIVKCNSSQVDFNSPANVNLLPLMVLDVGCGDGMSMMPLLNLGHHCVGVDIKLQSLVGFKNDLDDKECLLNIQNNVSLWSQTMTINANTKLIGNEKDKLNMCNSSMFDLVRWDLRYGLPFKENSFDLVISVSFLQWLFYGSWQKQLESFFGSLRNVVAPEGKIVIQFYPASVNQVENTIDIAMKYFKGVLVGDYPHIDRGRKLFLILF</sequence>
<dbReference type="GO" id="GO:0016435">
    <property type="term" value="F:rRNA (guanine) methyltransferase activity"/>
    <property type="evidence" value="ECO:0007669"/>
    <property type="project" value="InterPro"/>
</dbReference>
<dbReference type="AlphaFoldDB" id="A0A2C9LLU5"/>
<dbReference type="PANTHER" id="PTHR12734:SF0">
    <property type="entry name" value="18S RRNA (GUANINE-N(7))-METHYLTRANSFERASE-RELATED"/>
    <property type="match status" value="1"/>
</dbReference>
<evidence type="ECO:0000259" key="1">
    <source>
        <dbReference type="Pfam" id="PF08241"/>
    </source>
</evidence>
<organism evidence="2 3">
    <name type="scientific">Biomphalaria glabrata</name>
    <name type="common">Bloodfluke planorb</name>
    <name type="synonym">Freshwater snail</name>
    <dbReference type="NCBI Taxonomy" id="6526"/>
    <lineage>
        <taxon>Eukaryota</taxon>
        <taxon>Metazoa</taxon>
        <taxon>Spiralia</taxon>
        <taxon>Lophotrochozoa</taxon>
        <taxon>Mollusca</taxon>
        <taxon>Gastropoda</taxon>
        <taxon>Heterobranchia</taxon>
        <taxon>Euthyneura</taxon>
        <taxon>Panpulmonata</taxon>
        <taxon>Hygrophila</taxon>
        <taxon>Lymnaeoidea</taxon>
        <taxon>Planorbidae</taxon>
        <taxon>Biomphalaria</taxon>
    </lineage>
</organism>
<dbReference type="InterPro" id="IPR013216">
    <property type="entry name" value="Methyltransf_11"/>
</dbReference>
<dbReference type="CDD" id="cd02440">
    <property type="entry name" value="AdoMet_MTases"/>
    <property type="match status" value="1"/>
</dbReference>
<dbReference type="Gene3D" id="3.40.50.150">
    <property type="entry name" value="Vaccinia Virus protein VP39"/>
    <property type="match status" value="1"/>
</dbReference>
<name>A0A2C9LLU5_BIOGL</name>
<gene>
    <name evidence="2" type="primary">106051555</name>
</gene>
<proteinExistence type="predicted"/>
<dbReference type="Proteomes" id="UP000076420">
    <property type="component" value="Unassembled WGS sequence"/>
</dbReference>
<accession>A0A2C9LLU5</accession>
<dbReference type="STRING" id="6526.A0A2C9LLU5"/>
<dbReference type="InterPro" id="IPR029063">
    <property type="entry name" value="SAM-dependent_MTases_sf"/>
</dbReference>
<dbReference type="VEuPathDB" id="VectorBase:BGLB032509"/>
<evidence type="ECO:0000313" key="2">
    <source>
        <dbReference type="EnsemblMetazoa" id="BGLB032509-PA"/>
    </source>
</evidence>
<dbReference type="GO" id="GO:0005730">
    <property type="term" value="C:nucleolus"/>
    <property type="evidence" value="ECO:0007669"/>
    <property type="project" value="TreeGrafter"/>
</dbReference>
<reference evidence="2" key="1">
    <citation type="submission" date="2020-05" db="UniProtKB">
        <authorList>
            <consortium name="EnsemblMetazoa"/>
        </authorList>
    </citation>
    <scope>IDENTIFICATION</scope>
    <source>
        <strain evidence="2">BB02</strain>
    </source>
</reference>
<evidence type="ECO:0000313" key="3">
    <source>
        <dbReference type="Proteomes" id="UP000076420"/>
    </source>
</evidence>
<dbReference type="InterPro" id="IPR039769">
    <property type="entry name" value="Bud23-like"/>
</dbReference>
<dbReference type="OrthoDB" id="506498at2759"/>
<dbReference type="PANTHER" id="PTHR12734">
    <property type="entry name" value="METHYLTRANSFERASE-RELATED"/>
    <property type="match status" value="1"/>
</dbReference>
<dbReference type="Pfam" id="PF08241">
    <property type="entry name" value="Methyltransf_11"/>
    <property type="match status" value="1"/>
</dbReference>
<dbReference type="SUPFAM" id="SSF53335">
    <property type="entry name" value="S-adenosyl-L-methionine-dependent methyltransferases"/>
    <property type="match status" value="1"/>
</dbReference>